<proteinExistence type="predicted"/>
<protein>
    <recommendedName>
        <fullName evidence="3">Phage tail tube protein</fullName>
    </recommendedName>
</protein>
<organism evidence="1 2">
    <name type="scientific">Pseudoroseomonas cervicalis ATCC 49957</name>
    <dbReference type="NCBI Taxonomy" id="525371"/>
    <lineage>
        <taxon>Bacteria</taxon>
        <taxon>Pseudomonadati</taxon>
        <taxon>Pseudomonadota</taxon>
        <taxon>Alphaproteobacteria</taxon>
        <taxon>Acetobacterales</taxon>
        <taxon>Roseomonadaceae</taxon>
        <taxon>Roseomonas</taxon>
    </lineage>
</organism>
<accession>D5RM83</accession>
<evidence type="ECO:0000313" key="2">
    <source>
        <dbReference type="Proteomes" id="UP000005324"/>
    </source>
</evidence>
<name>D5RM83_9PROT</name>
<dbReference type="InterPro" id="IPR019596">
    <property type="entry name" value="Phage_Mu_GpM_tail_tub"/>
</dbReference>
<dbReference type="AlphaFoldDB" id="D5RM83"/>
<dbReference type="HOGENOM" id="CLU_166084_0_0_5"/>
<reference evidence="1 2" key="1">
    <citation type="submission" date="2010-04" db="EMBL/GenBank/DDBJ databases">
        <authorList>
            <person name="Qin X."/>
            <person name="Bachman B."/>
            <person name="Battles P."/>
            <person name="Bell A."/>
            <person name="Bess C."/>
            <person name="Bickham C."/>
            <person name="Chaboub L."/>
            <person name="Chen D."/>
            <person name="Coyle M."/>
            <person name="Deiros D.R."/>
            <person name="Dinh H."/>
            <person name="Forbes L."/>
            <person name="Fowler G."/>
            <person name="Francisco L."/>
            <person name="Fu Q."/>
            <person name="Gubbala S."/>
            <person name="Hale W."/>
            <person name="Han Y."/>
            <person name="Hemphill L."/>
            <person name="Highlander S.K."/>
            <person name="Hirani K."/>
            <person name="Hogues M."/>
            <person name="Jackson L."/>
            <person name="Jakkamsetti A."/>
            <person name="Javaid M."/>
            <person name="Jiang H."/>
            <person name="Korchina V."/>
            <person name="Kovar C."/>
            <person name="Lara F."/>
            <person name="Lee S."/>
            <person name="Mata R."/>
            <person name="Mathew T."/>
            <person name="Moen C."/>
            <person name="Morales K."/>
            <person name="Munidasa M."/>
            <person name="Nazareth L."/>
            <person name="Ngo R."/>
            <person name="Nguyen L."/>
            <person name="Okwuonu G."/>
            <person name="Ongeri F."/>
            <person name="Patil S."/>
            <person name="Petrosino J."/>
            <person name="Pham C."/>
            <person name="Pham P."/>
            <person name="Pu L.-L."/>
            <person name="Puazo M."/>
            <person name="Raj R."/>
            <person name="Reid J."/>
            <person name="Rouhana J."/>
            <person name="Saada N."/>
            <person name="Shang Y."/>
            <person name="Simmons D."/>
            <person name="Thornton R."/>
            <person name="Warren J."/>
            <person name="Weissenberger G."/>
            <person name="Zhang J."/>
            <person name="Zhang L."/>
            <person name="Zhou C."/>
            <person name="Zhu D."/>
            <person name="Muzny D."/>
            <person name="Worley K."/>
            <person name="Gibbs R."/>
        </authorList>
    </citation>
    <scope>NUCLEOTIDE SEQUENCE [LARGE SCALE GENOMIC DNA]</scope>
    <source>
        <strain evidence="1 2">ATCC 49957</strain>
    </source>
</reference>
<dbReference type="EMBL" id="ADVL01000353">
    <property type="protein sequence ID" value="EFH11576.1"/>
    <property type="molecule type" value="Genomic_DNA"/>
</dbReference>
<dbReference type="Proteomes" id="UP000005324">
    <property type="component" value="Unassembled WGS sequence"/>
</dbReference>
<evidence type="ECO:0000313" key="1">
    <source>
        <dbReference type="EMBL" id="EFH11576.1"/>
    </source>
</evidence>
<evidence type="ECO:0008006" key="3">
    <source>
        <dbReference type="Google" id="ProtNLM"/>
    </source>
</evidence>
<gene>
    <name evidence="1" type="ORF">HMPREF0731_2194</name>
</gene>
<dbReference type="Pfam" id="PF10618">
    <property type="entry name" value="Tail_tube"/>
    <property type="match status" value="1"/>
</dbReference>
<sequence>MQTLGIIDLTWRGRTIDAEKGSKVKLGGLKQNVVTTGRRVHHADEMEASEITATIVLPRGMKLSDIFVRGEGDLIARCDSGQTYAWPDAFITNRPEMTGGEGGKIQIIWAAGEPTEMTSG</sequence>
<dbReference type="OrthoDB" id="8410207at2"/>
<keyword evidence="2" id="KW-1185">Reference proteome</keyword>
<dbReference type="RefSeq" id="WP_007004611.1">
    <property type="nucleotide sequence ID" value="NZ_GG770779.1"/>
</dbReference>
<comment type="caution">
    <text evidence="1">The sequence shown here is derived from an EMBL/GenBank/DDBJ whole genome shotgun (WGS) entry which is preliminary data.</text>
</comment>